<dbReference type="PANTHER" id="PTHR43428">
    <property type="entry name" value="ARSENATE REDUCTASE"/>
    <property type="match status" value="1"/>
</dbReference>
<reference evidence="4 5" key="1">
    <citation type="submission" date="2019-02" db="EMBL/GenBank/DDBJ databases">
        <title>Kribbella capetownensis sp. nov. and Kribbella speibonae sp. nov., isolated from soil.</title>
        <authorList>
            <person name="Curtis S.M."/>
            <person name="Norton I."/>
            <person name="Everest G.J."/>
            <person name="Meyers P.R."/>
        </authorList>
    </citation>
    <scope>NUCLEOTIDE SEQUENCE [LARGE SCALE GENOMIC DNA]</scope>
    <source>
        <strain evidence="4 5">YM53</strain>
    </source>
</reference>
<dbReference type="RefSeq" id="WP_131515597.1">
    <property type="nucleotide sequence ID" value="NZ_SJKD01000005.1"/>
</dbReference>
<dbReference type="GO" id="GO:0046685">
    <property type="term" value="P:response to arsenic-containing substance"/>
    <property type="evidence" value="ECO:0007669"/>
    <property type="project" value="UniProtKB-KW"/>
</dbReference>
<dbReference type="CDD" id="cd00090">
    <property type="entry name" value="HTH_ARSR"/>
    <property type="match status" value="1"/>
</dbReference>
<dbReference type="Pfam" id="PF01022">
    <property type="entry name" value="HTH_5"/>
    <property type="match status" value="1"/>
</dbReference>
<dbReference type="SUPFAM" id="SSF52788">
    <property type="entry name" value="Phosphotyrosine protein phosphatases I"/>
    <property type="match status" value="1"/>
</dbReference>
<dbReference type="PANTHER" id="PTHR43428:SF1">
    <property type="entry name" value="ARSENATE REDUCTASE"/>
    <property type="match status" value="1"/>
</dbReference>
<dbReference type="Pfam" id="PF01451">
    <property type="entry name" value="LMWPc"/>
    <property type="match status" value="1"/>
</dbReference>
<dbReference type="SUPFAM" id="SSF46785">
    <property type="entry name" value="Winged helix' DNA-binding domain"/>
    <property type="match status" value="1"/>
</dbReference>
<dbReference type="InterPro" id="IPR023485">
    <property type="entry name" value="Ptyr_pPase"/>
</dbReference>
<dbReference type="EMBL" id="SJKD01000005">
    <property type="protein sequence ID" value="TCC47527.1"/>
    <property type="molecule type" value="Genomic_DNA"/>
</dbReference>
<protein>
    <submittedName>
        <fullName evidence="4">ArsR family transcriptional regulator</fullName>
    </submittedName>
</protein>
<gene>
    <name evidence="4" type="ORF">E0H75_22385</name>
</gene>
<dbReference type="SMART" id="SM00418">
    <property type="entry name" value="HTH_ARSR"/>
    <property type="match status" value="1"/>
</dbReference>
<dbReference type="InterPro" id="IPR036196">
    <property type="entry name" value="Ptyr_pPase_sf"/>
</dbReference>
<dbReference type="OrthoDB" id="9784339at2"/>
<name>A0A4R0JMC3_9ACTN</name>
<dbReference type="InterPro" id="IPR036390">
    <property type="entry name" value="WH_DNA-bd_sf"/>
</dbReference>
<keyword evidence="1" id="KW-0059">Arsenical resistance</keyword>
<dbReference type="CDD" id="cd16345">
    <property type="entry name" value="LMWP_ArsC"/>
    <property type="match status" value="1"/>
</dbReference>
<evidence type="ECO:0000259" key="3">
    <source>
        <dbReference type="PROSITE" id="PS50987"/>
    </source>
</evidence>
<dbReference type="GO" id="GO:0003700">
    <property type="term" value="F:DNA-binding transcription factor activity"/>
    <property type="evidence" value="ECO:0007669"/>
    <property type="project" value="InterPro"/>
</dbReference>
<dbReference type="SMART" id="SM00226">
    <property type="entry name" value="LMWPc"/>
    <property type="match status" value="1"/>
</dbReference>
<dbReference type="InterPro" id="IPR001845">
    <property type="entry name" value="HTH_ArsR_DNA-bd_dom"/>
</dbReference>
<evidence type="ECO:0000256" key="1">
    <source>
        <dbReference type="ARBA" id="ARBA00022849"/>
    </source>
</evidence>
<dbReference type="InterPro" id="IPR011991">
    <property type="entry name" value="ArsR-like_HTH"/>
</dbReference>
<feature type="region of interest" description="Disordered" evidence="2">
    <location>
        <begin position="198"/>
        <end position="221"/>
    </location>
</feature>
<dbReference type="AlphaFoldDB" id="A0A4R0JMC3"/>
<evidence type="ECO:0000313" key="5">
    <source>
        <dbReference type="Proteomes" id="UP000293342"/>
    </source>
</evidence>
<keyword evidence="5" id="KW-1185">Reference proteome</keyword>
<evidence type="ECO:0000256" key="2">
    <source>
        <dbReference type="SAM" id="MobiDB-lite"/>
    </source>
</evidence>
<proteinExistence type="predicted"/>
<feature type="domain" description="HTH arsR-type" evidence="3">
    <location>
        <begin position="1"/>
        <end position="94"/>
    </location>
</feature>
<dbReference type="InterPro" id="IPR036388">
    <property type="entry name" value="WH-like_DNA-bd_sf"/>
</dbReference>
<sequence>MSGAVNGVPEFIRLVSHPLRWQLVTELARSDLRVRELVAAVDEPQNLVSYHLRLLRDGGLVASRRSSFDARDSYYHLDLDRCAEALADAGTSLHPALRMTPAPEEPPRRSSVLFICSGNSARSPIAEALLRHRAGNRVRVSSAGTWPKDRIHPHAVRVLREHYDIDIEEQAPRVLNPTLHSRFKRVITLCDKARETLSDNPPRAHWSIPDPSAGDDGRSSYSRFVSAAADIDDRVRHLLPSLKEDQP</sequence>
<dbReference type="Gene3D" id="1.10.10.10">
    <property type="entry name" value="Winged helix-like DNA-binding domain superfamily/Winged helix DNA-binding domain"/>
    <property type="match status" value="1"/>
</dbReference>
<evidence type="ECO:0000313" key="4">
    <source>
        <dbReference type="EMBL" id="TCC47527.1"/>
    </source>
</evidence>
<dbReference type="Proteomes" id="UP000293342">
    <property type="component" value="Unassembled WGS sequence"/>
</dbReference>
<accession>A0A4R0JMC3</accession>
<dbReference type="PROSITE" id="PS50987">
    <property type="entry name" value="HTH_ARSR_2"/>
    <property type="match status" value="1"/>
</dbReference>
<organism evidence="4 5">
    <name type="scientific">Kribbella capetownensis</name>
    <dbReference type="NCBI Taxonomy" id="1572659"/>
    <lineage>
        <taxon>Bacteria</taxon>
        <taxon>Bacillati</taxon>
        <taxon>Actinomycetota</taxon>
        <taxon>Actinomycetes</taxon>
        <taxon>Propionibacteriales</taxon>
        <taxon>Kribbellaceae</taxon>
        <taxon>Kribbella</taxon>
    </lineage>
</organism>
<comment type="caution">
    <text evidence="4">The sequence shown here is derived from an EMBL/GenBank/DDBJ whole genome shotgun (WGS) entry which is preliminary data.</text>
</comment>
<dbReference type="Gene3D" id="3.40.50.2300">
    <property type="match status" value="1"/>
</dbReference>